<dbReference type="KEGG" id="amus:LMH87_008721"/>
<evidence type="ECO:0000313" key="3">
    <source>
        <dbReference type="Proteomes" id="UP001144673"/>
    </source>
</evidence>
<sequence>MVCRLQSTCTHLTHTHTQTAAGSVSWANHLQIPTTPAAPYSRIPNDNGRLQCPSRPHARCPPAKDPNKASLTQKQRRKVSHAGIDSPATYALSPTSILPAVRRLWTGFAGLPFALSKHKH</sequence>
<keyword evidence="3" id="KW-1185">Reference proteome</keyword>
<reference evidence="2" key="1">
    <citation type="journal article" date="2023" name="Access Microbiol">
        <title>De-novo genome assembly for Akanthomyces muscarius, a biocontrol agent of insect agricultural pests.</title>
        <authorList>
            <person name="Erdos Z."/>
            <person name="Studholme D.J."/>
            <person name="Raymond B."/>
            <person name="Sharma M."/>
        </authorList>
    </citation>
    <scope>NUCLEOTIDE SEQUENCE</scope>
    <source>
        <strain evidence="2">Ve6</strain>
    </source>
</reference>
<feature type="region of interest" description="Disordered" evidence="1">
    <location>
        <begin position="35"/>
        <end position="86"/>
    </location>
</feature>
<accession>A0A9W8UPX6</accession>
<dbReference type="Proteomes" id="UP001144673">
    <property type="component" value="Unassembled WGS sequence"/>
</dbReference>
<protein>
    <submittedName>
        <fullName evidence="2">Uncharacterized protein</fullName>
    </submittedName>
</protein>
<dbReference type="GeneID" id="80895880"/>
<gene>
    <name evidence="2" type="ORF">LMH87_008721</name>
</gene>
<dbReference type="AlphaFoldDB" id="A0A9W8UPX6"/>
<organism evidence="2 3">
    <name type="scientific">Akanthomyces muscarius</name>
    <name type="common">Entomopathogenic fungus</name>
    <name type="synonym">Lecanicillium muscarium</name>
    <dbReference type="NCBI Taxonomy" id="2231603"/>
    <lineage>
        <taxon>Eukaryota</taxon>
        <taxon>Fungi</taxon>
        <taxon>Dikarya</taxon>
        <taxon>Ascomycota</taxon>
        <taxon>Pezizomycotina</taxon>
        <taxon>Sordariomycetes</taxon>
        <taxon>Hypocreomycetidae</taxon>
        <taxon>Hypocreales</taxon>
        <taxon>Cordycipitaceae</taxon>
        <taxon>Akanthomyces</taxon>
    </lineage>
</organism>
<name>A0A9W8UPX6_AKAMU</name>
<proteinExistence type="predicted"/>
<dbReference type="RefSeq" id="XP_056056550.1">
    <property type="nucleotide sequence ID" value="XM_056201937.1"/>
</dbReference>
<evidence type="ECO:0000313" key="2">
    <source>
        <dbReference type="EMBL" id="KAJ4158183.1"/>
    </source>
</evidence>
<dbReference type="EMBL" id="JAJHUN010000006">
    <property type="protein sequence ID" value="KAJ4158183.1"/>
    <property type="molecule type" value="Genomic_DNA"/>
</dbReference>
<comment type="caution">
    <text evidence="2">The sequence shown here is derived from an EMBL/GenBank/DDBJ whole genome shotgun (WGS) entry which is preliminary data.</text>
</comment>
<evidence type="ECO:0000256" key="1">
    <source>
        <dbReference type="SAM" id="MobiDB-lite"/>
    </source>
</evidence>